<dbReference type="PANTHER" id="PTHR33434:SF4">
    <property type="entry name" value="PHOSPHATASE PROTEIN"/>
    <property type="match status" value="1"/>
</dbReference>
<evidence type="ECO:0000313" key="4">
    <source>
        <dbReference type="Proteomes" id="UP001484239"/>
    </source>
</evidence>
<evidence type="ECO:0000256" key="1">
    <source>
        <dbReference type="ARBA" id="ARBA00023121"/>
    </source>
</evidence>
<dbReference type="InterPro" id="IPR003797">
    <property type="entry name" value="DegV"/>
</dbReference>
<name>A0ABU9EAR9_9BACT</name>
<dbReference type="InterPro" id="IPR033470">
    <property type="entry name" value="FakA-like_C"/>
</dbReference>
<dbReference type="EMBL" id="JBBHLI010000007">
    <property type="protein sequence ID" value="MEK9501837.1"/>
    <property type="molecule type" value="Genomic_DNA"/>
</dbReference>
<dbReference type="SUPFAM" id="SSF82549">
    <property type="entry name" value="DAK1/DegV-like"/>
    <property type="match status" value="1"/>
</dbReference>
<dbReference type="SMART" id="SM01120">
    <property type="entry name" value="Dak2"/>
    <property type="match status" value="1"/>
</dbReference>
<dbReference type="PROSITE" id="PS51480">
    <property type="entry name" value="DHAL"/>
    <property type="match status" value="1"/>
</dbReference>
<accession>A0ABU9EAR9</accession>
<dbReference type="InterPro" id="IPR004007">
    <property type="entry name" value="DhaL_dom"/>
</dbReference>
<dbReference type="InterPro" id="IPR050270">
    <property type="entry name" value="DegV_domain_contain"/>
</dbReference>
<comment type="caution">
    <text evidence="3">The sequence shown here is derived from an EMBL/GenBank/DDBJ whole genome shotgun (WGS) entry which is preliminary data.</text>
</comment>
<dbReference type="Pfam" id="PF02734">
    <property type="entry name" value="Dak2"/>
    <property type="match status" value="1"/>
</dbReference>
<dbReference type="Gene3D" id="3.30.1180.10">
    <property type="match status" value="1"/>
</dbReference>
<dbReference type="Gene3D" id="1.25.40.340">
    <property type="match status" value="1"/>
</dbReference>
<dbReference type="InterPro" id="IPR036117">
    <property type="entry name" value="DhaL_dom_sf"/>
</dbReference>
<feature type="domain" description="DhaL" evidence="2">
    <location>
        <begin position="9"/>
        <end position="199"/>
    </location>
</feature>
<evidence type="ECO:0000259" key="2">
    <source>
        <dbReference type="PROSITE" id="PS51480"/>
    </source>
</evidence>
<dbReference type="PROSITE" id="PS51482">
    <property type="entry name" value="DEGV"/>
    <property type="match status" value="1"/>
</dbReference>
<organism evidence="3 4">
    <name type="scientific">Gaopeijia maritima</name>
    <dbReference type="NCBI Taxonomy" id="3119007"/>
    <lineage>
        <taxon>Bacteria</taxon>
        <taxon>Pseudomonadati</taxon>
        <taxon>Gemmatimonadota</taxon>
        <taxon>Longimicrobiia</taxon>
        <taxon>Gaopeijiales</taxon>
        <taxon>Gaopeijiaceae</taxon>
        <taxon>Gaopeijia</taxon>
    </lineage>
</organism>
<dbReference type="InterPro" id="IPR043168">
    <property type="entry name" value="DegV_C"/>
</dbReference>
<dbReference type="InterPro" id="IPR048394">
    <property type="entry name" value="FakA-like_M"/>
</dbReference>
<keyword evidence="1" id="KW-0446">Lipid-binding</keyword>
<reference evidence="3 4" key="1">
    <citation type="submission" date="2024-02" db="EMBL/GenBank/DDBJ databases">
        <title>A novel Gemmatimonadota bacterium.</title>
        <authorList>
            <person name="Du Z.-J."/>
            <person name="Ye Y.-Q."/>
        </authorList>
    </citation>
    <scope>NUCLEOTIDE SEQUENCE [LARGE SCALE GENOMIC DNA]</scope>
    <source>
        <strain evidence="3 4">DH-20</strain>
    </source>
</reference>
<keyword evidence="4" id="KW-1185">Reference proteome</keyword>
<dbReference type="Pfam" id="PF02645">
    <property type="entry name" value="DegV"/>
    <property type="match status" value="1"/>
</dbReference>
<dbReference type="RefSeq" id="WP_405278909.1">
    <property type="nucleotide sequence ID" value="NZ_CP144380.1"/>
</dbReference>
<protein>
    <submittedName>
        <fullName evidence="3">DegV family protein</fullName>
    </submittedName>
</protein>
<dbReference type="Gene3D" id="3.40.50.10170">
    <property type="match status" value="1"/>
</dbReference>
<dbReference type="Pfam" id="PF21645">
    <property type="entry name" value="FakA-like_M"/>
    <property type="match status" value="1"/>
</dbReference>
<dbReference type="SMART" id="SM01121">
    <property type="entry name" value="Dak1_2"/>
    <property type="match status" value="1"/>
</dbReference>
<sequence length="605" mass="64997">MQISYIDGPRLRRSLIAACEYAQRQRAELNRINVFPVPDGDTGTNLALTVRSIADRLRENRDDGASAVADAAAEAAVLGARGNCGMMLSHFLLGFAAQVSNETRLTPEEFAEALTAGVTHLQGALETPVEGTILTVMRDTASAAGEAEVRDFVPLFGLLVERARQSLARTPELLPPLKAAGVVDAGAKGFVSLLEGVLHFIHGDPLVAADPLPIDDPTPLGEVEYGVEDETFRFCTEALVRGERLPSQSEVQSRLREFGDSLIVIRTGSVLKVHIHTDEPEAVFDDLRAMGTLVTHKAEDMKAQHEAVGRAARRGHVTLARRPVTVVTDSASDLPDEVLRAHGIQFAPLQLVGEERSLRDRVDISATEFHRLLAESPDTLPSTSQPAPAAFLDTFERAAEDAEQVVAVLLGSGLSGTFASAEAAAKRFEGAPLHLVDTLGASLLQGLLVLKAAELAELATPPERIVAELRRIRAQSGILFTVDTFERLIRSGRVGRGRALLGSLMNVKPVLGLNDEGRVEPFARAIGRQRVKATLIETVAARIPADARAVRFGIVHVGAPEIVPEIHALLRERFGERETIAAPVTSVIATHLGIGAWGVAWMVED</sequence>
<dbReference type="NCBIfam" id="TIGR00762">
    <property type="entry name" value="DegV"/>
    <property type="match status" value="1"/>
</dbReference>
<evidence type="ECO:0000313" key="3">
    <source>
        <dbReference type="EMBL" id="MEK9501837.1"/>
    </source>
</evidence>
<dbReference type="PANTHER" id="PTHR33434">
    <property type="entry name" value="DEGV DOMAIN-CONTAINING PROTEIN DR_1986-RELATED"/>
    <property type="match status" value="1"/>
</dbReference>
<dbReference type="SUPFAM" id="SSF101473">
    <property type="entry name" value="DhaL-like"/>
    <property type="match status" value="1"/>
</dbReference>
<dbReference type="Proteomes" id="UP001484239">
    <property type="component" value="Unassembled WGS sequence"/>
</dbReference>
<proteinExistence type="predicted"/>
<gene>
    <name evidence="3" type="ORF">WI372_12670</name>
</gene>